<sequence>MALRSCLAGRSAAAEGLSRRNPCAPLRRPLRLALRCSLDSGKRNSKQPRSGPAPRRAVETVESVVAEPAPQPLLDEPLSPLDVDQELWSVLDLCSDDELEALYSILHSTSPFSPVIKSLVVERDEPALVMQRGRRSVMHKVEAHFRFLAAGSLHLLRGARPSYREILLDVRDKLDIRCSRNLSTYDLETEIFLHILGNCVEYVHSPEHQASGVDPSTAASYATITASDMSAPGANHGSAGRTAAAAGTSGRTGAAAAASGAAAAAANASGGGQNWTERLTAPFRLGLKDLAPTLLNFAGVVTVTKVGQQAAQQLASNLVCSHVRYQAALRAATAASSGGLGLAAKGAMAGWGKQALLEAAQRSLTHATARYSALRGALSFVGPVLWGWLALDLALKAIGPDYARVVRAVFLLSQVRLVRTHGFVSTDMASMEAARDSEWDTDSDGEDYLFV</sequence>
<keyword evidence="3" id="KW-1185">Reference proteome</keyword>
<dbReference type="PANTHER" id="PTHR37203:SF3">
    <property type="entry name" value="SLR0975 PROTEIN"/>
    <property type="match status" value="1"/>
</dbReference>
<dbReference type="Proteomes" id="UP000612055">
    <property type="component" value="Unassembled WGS sequence"/>
</dbReference>
<comment type="caution">
    <text evidence="2">The sequence shown here is derived from an EMBL/GenBank/DDBJ whole genome shotgun (WGS) entry which is preliminary data.</text>
</comment>
<dbReference type="EMBL" id="JAEHOE010000094">
    <property type="protein sequence ID" value="KAG2487608.1"/>
    <property type="molecule type" value="Genomic_DNA"/>
</dbReference>
<feature type="region of interest" description="Disordered" evidence="1">
    <location>
        <begin position="40"/>
        <end position="61"/>
    </location>
</feature>
<gene>
    <name evidence="2" type="ORF">HYH03_013747</name>
</gene>
<name>A0A835XP29_9CHLO</name>
<reference evidence="2" key="1">
    <citation type="journal article" date="2020" name="bioRxiv">
        <title>Comparative genomics of Chlamydomonas.</title>
        <authorList>
            <person name="Craig R.J."/>
            <person name="Hasan A.R."/>
            <person name="Ness R.W."/>
            <person name="Keightley P.D."/>
        </authorList>
    </citation>
    <scope>NUCLEOTIDE SEQUENCE</scope>
    <source>
        <strain evidence="2">CCAP 11/70</strain>
    </source>
</reference>
<evidence type="ECO:0000313" key="3">
    <source>
        <dbReference type="Proteomes" id="UP000612055"/>
    </source>
</evidence>
<organism evidence="2 3">
    <name type="scientific">Edaphochlamys debaryana</name>
    <dbReference type="NCBI Taxonomy" id="47281"/>
    <lineage>
        <taxon>Eukaryota</taxon>
        <taxon>Viridiplantae</taxon>
        <taxon>Chlorophyta</taxon>
        <taxon>core chlorophytes</taxon>
        <taxon>Chlorophyceae</taxon>
        <taxon>CS clade</taxon>
        <taxon>Chlamydomonadales</taxon>
        <taxon>Chlamydomonadales incertae sedis</taxon>
        <taxon>Edaphochlamys</taxon>
    </lineage>
</organism>
<dbReference type="PANTHER" id="PTHR37203">
    <property type="match status" value="1"/>
</dbReference>
<protein>
    <submittedName>
        <fullName evidence="2">Uncharacterized protein</fullName>
    </submittedName>
</protein>
<proteinExistence type="predicted"/>
<dbReference type="AlphaFoldDB" id="A0A835XP29"/>
<accession>A0A835XP29</accession>
<evidence type="ECO:0000313" key="2">
    <source>
        <dbReference type="EMBL" id="KAG2487608.1"/>
    </source>
</evidence>
<evidence type="ECO:0000256" key="1">
    <source>
        <dbReference type="SAM" id="MobiDB-lite"/>
    </source>
</evidence>
<dbReference type="OrthoDB" id="448946at2759"/>